<feature type="transmembrane region" description="Helical" evidence="5">
    <location>
        <begin position="32"/>
        <end position="50"/>
    </location>
</feature>
<keyword evidence="7" id="KW-1185">Reference proteome</keyword>
<evidence type="ECO:0000256" key="1">
    <source>
        <dbReference type="ARBA" id="ARBA00004141"/>
    </source>
</evidence>
<evidence type="ECO:0000313" key="7">
    <source>
        <dbReference type="Proteomes" id="UP001642464"/>
    </source>
</evidence>
<dbReference type="EMBL" id="CAXAMM010024996">
    <property type="protein sequence ID" value="CAK9056249.1"/>
    <property type="molecule type" value="Genomic_DNA"/>
</dbReference>
<feature type="transmembrane region" description="Helical" evidence="5">
    <location>
        <begin position="195"/>
        <end position="212"/>
    </location>
</feature>
<reference evidence="6 7" key="1">
    <citation type="submission" date="2024-02" db="EMBL/GenBank/DDBJ databases">
        <authorList>
            <person name="Chen Y."/>
            <person name="Shah S."/>
            <person name="Dougan E. K."/>
            <person name="Thang M."/>
            <person name="Chan C."/>
        </authorList>
    </citation>
    <scope>NUCLEOTIDE SEQUENCE [LARGE SCALE GENOMIC DNA]</scope>
</reference>
<evidence type="ECO:0000313" key="6">
    <source>
        <dbReference type="EMBL" id="CAK9056249.1"/>
    </source>
</evidence>
<feature type="transmembrane region" description="Helical" evidence="5">
    <location>
        <begin position="162"/>
        <end position="183"/>
    </location>
</feature>
<comment type="subcellular location">
    <subcellularLocation>
        <location evidence="1">Membrane</location>
        <topology evidence="1">Multi-pass membrane protein</topology>
    </subcellularLocation>
</comment>
<dbReference type="Proteomes" id="UP001642464">
    <property type="component" value="Unassembled WGS sequence"/>
</dbReference>
<evidence type="ECO:0000256" key="4">
    <source>
        <dbReference type="ARBA" id="ARBA00023136"/>
    </source>
</evidence>
<feature type="transmembrane region" description="Helical" evidence="5">
    <location>
        <begin position="95"/>
        <end position="121"/>
    </location>
</feature>
<evidence type="ECO:0000256" key="3">
    <source>
        <dbReference type="ARBA" id="ARBA00022989"/>
    </source>
</evidence>
<sequence length="322" mass="33248">MAVGTSLAVIVATSLRSVAAHAQHGAVEFGILRRWTPWIVAGALIGGFVADLIPGRGLTGLFGGVALLLSLKFFFGRPDWRLADAMPGGVLRAGFGSLIGLLSSLLGIGGGVFGVTLMTLCGKSIRQAVATAAGFGVAIGLPGALGFSVWGWDEPGRTPTALGYVDGLGFLILALSAFFVAPLGARLAHTLPERLLRRLFALGLVLTAFSLLREALQAATTEGASFVFGYIGGGTPPFLIDEANAGGLFIFAFQALPMVIVLSAISAVLWRWRILEFVVRGFAWAFRKTLNLSGAASLGAAANIFSRHDGIAGADPAAPAAD</sequence>
<evidence type="ECO:0000256" key="5">
    <source>
        <dbReference type="SAM" id="Phobius"/>
    </source>
</evidence>
<name>A0ABP0MY13_9DINO</name>
<feature type="non-terminal residue" evidence="6">
    <location>
        <position position="322"/>
    </location>
</feature>
<keyword evidence="4 5" id="KW-0472">Membrane</keyword>
<dbReference type="PANTHER" id="PTHR43483:SF3">
    <property type="entry name" value="MEMBRANE TRANSPORTER PROTEIN HI_0806-RELATED"/>
    <property type="match status" value="1"/>
</dbReference>
<dbReference type="Pfam" id="PF01925">
    <property type="entry name" value="TauE"/>
    <property type="match status" value="1"/>
</dbReference>
<accession>A0ABP0MY13</accession>
<keyword evidence="3 5" id="KW-1133">Transmembrane helix</keyword>
<keyword evidence="2 5" id="KW-0812">Transmembrane</keyword>
<dbReference type="PANTHER" id="PTHR43483">
    <property type="entry name" value="MEMBRANE TRANSPORTER PROTEIN HI_0806-RELATED"/>
    <property type="match status" value="1"/>
</dbReference>
<evidence type="ECO:0000256" key="2">
    <source>
        <dbReference type="ARBA" id="ARBA00022692"/>
    </source>
</evidence>
<proteinExistence type="predicted"/>
<comment type="caution">
    <text evidence="6">The sequence shown here is derived from an EMBL/GenBank/DDBJ whole genome shotgun (WGS) entry which is preliminary data.</text>
</comment>
<feature type="transmembrane region" description="Helical" evidence="5">
    <location>
        <begin position="128"/>
        <end position="150"/>
    </location>
</feature>
<protein>
    <submittedName>
        <fullName evidence="6">Probable membrane transporter protein HI_0902</fullName>
    </submittedName>
</protein>
<dbReference type="InterPro" id="IPR002781">
    <property type="entry name" value="TM_pro_TauE-like"/>
</dbReference>
<organism evidence="6 7">
    <name type="scientific">Durusdinium trenchii</name>
    <dbReference type="NCBI Taxonomy" id="1381693"/>
    <lineage>
        <taxon>Eukaryota</taxon>
        <taxon>Sar</taxon>
        <taxon>Alveolata</taxon>
        <taxon>Dinophyceae</taxon>
        <taxon>Suessiales</taxon>
        <taxon>Symbiodiniaceae</taxon>
        <taxon>Durusdinium</taxon>
    </lineage>
</organism>
<gene>
    <name evidence="6" type="ORF">SCF082_LOCUS30331</name>
</gene>
<feature type="transmembrane region" description="Helical" evidence="5">
    <location>
        <begin position="57"/>
        <end position="75"/>
    </location>
</feature>
<feature type="transmembrane region" description="Helical" evidence="5">
    <location>
        <begin position="248"/>
        <end position="270"/>
    </location>
</feature>